<gene>
    <name evidence="4" type="ORF">RDB_LOCUS17163</name>
</gene>
<name>A0A8H2WCB9_9AGAM</name>
<evidence type="ECO:0000256" key="1">
    <source>
        <dbReference type="ARBA" id="ARBA00022801"/>
    </source>
</evidence>
<reference evidence="4" key="1">
    <citation type="submission" date="2021-01" db="EMBL/GenBank/DDBJ databases">
        <authorList>
            <person name="Kaushik A."/>
        </authorList>
    </citation>
    <scope>NUCLEOTIDE SEQUENCE</scope>
    <source>
        <strain evidence="4">AG2-2IIIB</strain>
    </source>
</reference>
<dbReference type="GO" id="GO:0016020">
    <property type="term" value="C:membrane"/>
    <property type="evidence" value="ECO:0007669"/>
    <property type="project" value="TreeGrafter"/>
</dbReference>
<evidence type="ECO:0000313" key="5">
    <source>
        <dbReference type="Proteomes" id="UP000663843"/>
    </source>
</evidence>
<evidence type="ECO:0000313" key="4">
    <source>
        <dbReference type="EMBL" id="CAE6368910.1"/>
    </source>
</evidence>
<dbReference type="PANTHER" id="PTHR24185:SF1">
    <property type="entry name" value="CALCIUM-INDEPENDENT PHOSPHOLIPASE A2-GAMMA"/>
    <property type="match status" value="1"/>
</dbReference>
<feature type="region of interest" description="Disordered" evidence="3">
    <location>
        <begin position="1"/>
        <end position="22"/>
    </location>
</feature>
<accession>A0A8H2WCB9</accession>
<dbReference type="GO" id="GO:0016042">
    <property type="term" value="P:lipid catabolic process"/>
    <property type="evidence" value="ECO:0007669"/>
    <property type="project" value="UniProtKB-KW"/>
</dbReference>
<dbReference type="Gene3D" id="3.40.1090.10">
    <property type="entry name" value="Cytosolic phospholipase A2 catalytic domain"/>
    <property type="match status" value="1"/>
</dbReference>
<dbReference type="EMBL" id="CAJMWT010000977">
    <property type="protein sequence ID" value="CAE6368910.1"/>
    <property type="molecule type" value="Genomic_DNA"/>
</dbReference>
<feature type="compositionally biased region" description="Polar residues" evidence="3">
    <location>
        <begin position="8"/>
        <end position="17"/>
    </location>
</feature>
<organism evidence="4 5">
    <name type="scientific">Rhizoctonia solani</name>
    <dbReference type="NCBI Taxonomy" id="456999"/>
    <lineage>
        <taxon>Eukaryota</taxon>
        <taxon>Fungi</taxon>
        <taxon>Dikarya</taxon>
        <taxon>Basidiomycota</taxon>
        <taxon>Agaricomycotina</taxon>
        <taxon>Agaricomycetes</taxon>
        <taxon>Cantharellales</taxon>
        <taxon>Ceratobasidiaceae</taxon>
        <taxon>Rhizoctonia</taxon>
    </lineage>
</organism>
<feature type="non-terminal residue" evidence="4">
    <location>
        <position position="1"/>
    </location>
</feature>
<keyword evidence="2" id="KW-0442">Lipid degradation</keyword>
<dbReference type="GO" id="GO:0019369">
    <property type="term" value="P:arachidonate metabolic process"/>
    <property type="evidence" value="ECO:0007669"/>
    <property type="project" value="TreeGrafter"/>
</dbReference>
<evidence type="ECO:0000256" key="3">
    <source>
        <dbReference type="SAM" id="MobiDB-lite"/>
    </source>
</evidence>
<keyword evidence="2" id="KW-0443">Lipid metabolism</keyword>
<evidence type="ECO:0000256" key="2">
    <source>
        <dbReference type="ARBA" id="ARBA00022963"/>
    </source>
</evidence>
<protein>
    <recommendedName>
        <fullName evidence="6">PNPLA domain-containing protein</fullName>
    </recommendedName>
</protein>
<dbReference type="InterPro" id="IPR016035">
    <property type="entry name" value="Acyl_Trfase/lysoPLipase"/>
</dbReference>
<dbReference type="PANTHER" id="PTHR24185">
    <property type="entry name" value="CALCIUM-INDEPENDENT PHOSPHOLIPASE A2-GAMMA"/>
    <property type="match status" value="1"/>
</dbReference>
<dbReference type="GO" id="GO:0047499">
    <property type="term" value="F:calcium-independent phospholipase A2 activity"/>
    <property type="evidence" value="ECO:0007669"/>
    <property type="project" value="TreeGrafter"/>
</dbReference>
<comment type="caution">
    <text evidence="4">The sequence shown here is derived from an EMBL/GenBank/DDBJ whole genome shotgun (WGS) entry which is preliminary data.</text>
</comment>
<dbReference type="AlphaFoldDB" id="A0A8H2WCB9"/>
<proteinExistence type="predicted"/>
<dbReference type="SUPFAM" id="SSF52151">
    <property type="entry name" value="FabD/lysophospholipase-like"/>
    <property type="match status" value="1"/>
</dbReference>
<dbReference type="Proteomes" id="UP000663843">
    <property type="component" value="Unassembled WGS sequence"/>
</dbReference>
<evidence type="ECO:0008006" key="6">
    <source>
        <dbReference type="Google" id="ProtNLM"/>
    </source>
</evidence>
<keyword evidence="1" id="KW-0378">Hydrolase</keyword>
<sequence>ARGRDRINCSTSPSHPQTRMLGHQETPEGLNILCIDGGGVRGLSSLIILQEIMRRIQNKKSGEVHPYEHFDIIAGTGTGGNRRVSG</sequence>